<evidence type="ECO:0000313" key="4">
    <source>
        <dbReference type="EMBL" id="MFC4832132.1"/>
    </source>
</evidence>
<feature type="domain" description="Nudix hydrolase" evidence="3">
    <location>
        <begin position="43"/>
        <end position="172"/>
    </location>
</feature>
<evidence type="ECO:0000313" key="5">
    <source>
        <dbReference type="Proteomes" id="UP001595909"/>
    </source>
</evidence>
<dbReference type="Proteomes" id="UP001595909">
    <property type="component" value="Unassembled WGS sequence"/>
</dbReference>
<dbReference type="EMBL" id="JBHSIM010000013">
    <property type="protein sequence ID" value="MFC4832132.1"/>
    <property type="molecule type" value="Genomic_DNA"/>
</dbReference>
<dbReference type="InterPro" id="IPR015797">
    <property type="entry name" value="NUDIX_hydrolase-like_dom_sf"/>
</dbReference>
<organism evidence="4 5">
    <name type="scientific">Actinomycetospora chibensis</name>
    <dbReference type="NCBI Taxonomy" id="663606"/>
    <lineage>
        <taxon>Bacteria</taxon>
        <taxon>Bacillati</taxon>
        <taxon>Actinomycetota</taxon>
        <taxon>Actinomycetes</taxon>
        <taxon>Pseudonocardiales</taxon>
        <taxon>Pseudonocardiaceae</taxon>
        <taxon>Actinomycetospora</taxon>
    </lineage>
</organism>
<comment type="caution">
    <text evidence="4">The sequence shown here is derived from an EMBL/GenBank/DDBJ whole genome shotgun (WGS) entry which is preliminary data.</text>
</comment>
<evidence type="ECO:0000256" key="1">
    <source>
        <dbReference type="ARBA" id="ARBA00001946"/>
    </source>
</evidence>
<dbReference type="CDD" id="cd03424">
    <property type="entry name" value="NUDIX_ADPRase_Nudt5_UGPPase_Nudt14"/>
    <property type="match status" value="1"/>
</dbReference>
<accession>A0ABV9RFI8</accession>
<gene>
    <name evidence="4" type="ORF">ACFPEL_06890</name>
</gene>
<dbReference type="Pfam" id="PF00293">
    <property type="entry name" value="NUDIX"/>
    <property type="match status" value="1"/>
</dbReference>
<dbReference type="EC" id="3.6.-.-" evidence="4"/>
<keyword evidence="2 4" id="KW-0378">Hydrolase</keyword>
<keyword evidence="5" id="KW-1185">Reference proteome</keyword>
<protein>
    <submittedName>
        <fullName evidence="4">NUDIX hydrolase</fullName>
        <ecNumber evidence="4">3.6.-.-</ecNumber>
    </submittedName>
</protein>
<reference evidence="5" key="1">
    <citation type="journal article" date="2019" name="Int. J. Syst. Evol. Microbiol.">
        <title>The Global Catalogue of Microorganisms (GCM) 10K type strain sequencing project: providing services to taxonomists for standard genome sequencing and annotation.</title>
        <authorList>
            <consortium name="The Broad Institute Genomics Platform"/>
            <consortium name="The Broad Institute Genome Sequencing Center for Infectious Disease"/>
            <person name="Wu L."/>
            <person name="Ma J."/>
        </authorList>
    </citation>
    <scope>NUCLEOTIDE SEQUENCE [LARGE SCALE GENOMIC DNA]</scope>
    <source>
        <strain evidence="5">CCUG 50347</strain>
    </source>
</reference>
<dbReference type="PANTHER" id="PTHR43046:SF14">
    <property type="entry name" value="MUTT_NUDIX FAMILY PROTEIN"/>
    <property type="match status" value="1"/>
</dbReference>
<dbReference type="GO" id="GO:0016787">
    <property type="term" value="F:hydrolase activity"/>
    <property type="evidence" value="ECO:0007669"/>
    <property type="project" value="UniProtKB-KW"/>
</dbReference>
<sequence length="184" mass="20575">MPDTAGGWTVYGERPAYDNPWVRVQLVDVEAPDGNRFEYHVVELARIAVALIVNDRDQVLLLHKYRFPTDQWGYEMPGGMVDDGEESPISAARETAEESGWQVHGEPEHLLSIEPLPGQVRARVDAYLWRGAEHVGDPTDPEEVGDIEWVDIARIPELVVQGQVLGAATAAVLLYYFSTRHSAR</sequence>
<evidence type="ECO:0000256" key="2">
    <source>
        <dbReference type="ARBA" id="ARBA00022801"/>
    </source>
</evidence>
<name>A0ABV9RFI8_9PSEU</name>
<dbReference type="InterPro" id="IPR000086">
    <property type="entry name" value="NUDIX_hydrolase_dom"/>
</dbReference>
<evidence type="ECO:0000259" key="3">
    <source>
        <dbReference type="PROSITE" id="PS51462"/>
    </source>
</evidence>
<dbReference type="PROSITE" id="PS51462">
    <property type="entry name" value="NUDIX"/>
    <property type="match status" value="1"/>
</dbReference>
<dbReference type="Gene3D" id="3.90.79.10">
    <property type="entry name" value="Nucleoside Triphosphate Pyrophosphohydrolase"/>
    <property type="match status" value="1"/>
</dbReference>
<dbReference type="SUPFAM" id="SSF55811">
    <property type="entry name" value="Nudix"/>
    <property type="match status" value="1"/>
</dbReference>
<comment type="cofactor">
    <cofactor evidence="1">
        <name>Mg(2+)</name>
        <dbReference type="ChEBI" id="CHEBI:18420"/>
    </cofactor>
</comment>
<dbReference type="PANTHER" id="PTHR43046">
    <property type="entry name" value="GDP-MANNOSE MANNOSYL HYDROLASE"/>
    <property type="match status" value="1"/>
</dbReference>
<proteinExistence type="predicted"/>
<dbReference type="RefSeq" id="WP_378014904.1">
    <property type="nucleotide sequence ID" value="NZ_BAABHN010000013.1"/>
</dbReference>